<dbReference type="RefSeq" id="WP_101398098.1">
    <property type="nucleotide sequence ID" value="NZ_PCHH01000001.1"/>
</dbReference>
<feature type="transmembrane region" description="Helical" evidence="1">
    <location>
        <begin position="36"/>
        <end position="59"/>
    </location>
</feature>
<dbReference type="AlphaFoldDB" id="A0A2N3R669"/>
<protein>
    <submittedName>
        <fullName evidence="2">Uncharacterized protein</fullName>
    </submittedName>
</protein>
<dbReference type="Proteomes" id="UP000233762">
    <property type="component" value="Unassembled WGS sequence"/>
</dbReference>
<proteinExistence type="predicted"/>
<evidence type="ECO:0000256" key="1">
    <source>
        <dbReference type="SAM" id="Phobius"/>
    </source>
</evidence>
<dbReference type="EMBL" id="PCHH01000001">
    <property type="protein sequence ID" value="PKV04830.1"/>
    <property type="molecule type" value="Genomic_DNA"/>
</dbReference>
<sequence length="71" mass="8003">MGLSYRQWKRLIAGTLIVAAGNALWTWFAFGKAELLSWRGMLGVVVISALFFLTTMWFAPSMKSGEDEDEE</sequence>
<keyword evidence="1" id="KW-0472">Membrane</keyword>
<keyword evidence="1" id="KW-0812">Transmembrane</keyword>
<comment type="caution">
    <text evidence="2">The sequence shown here is derived from an EMBL/GenBank/DDBJ whole genome shotgun (WGS) entry which is preliminary data.</text>
</comment>
<name>A0A2N3R669_9BIFI</name>
<feature type="transmembrane region" description="Helical" evidence="1">
    <location>
        <begin position="12"/>
        <end position="30"/>
    </location>
</feature>
<evidence type="ECO:0000313" key="2">
    <source>
        <dbReference type="EMBL" id="PKV04830.1"/>
    </source>
</evidence>
<evidence type="ECO:0000313" key="3">
    <source>
        <dbReference type="Proteomes" id="UP000233762"/>
    </source>
</evidence>
<gene>
    <name evidence="2" type="ORF">CQR50_0084</name>
</gene>
<organism evidence="2 3">
    <name type="scientific">Bifidobacterium pseudolongum subsp. globosum</name>
    <dbReference type="NCBI Taxonomy" id="1690"/>
    <lineage>
        <taxon>Bacteria</taxon>
        <taxon>Bacillati</taxon>
        <taxon>Actinomycetota</taxon>
        <taxon>Actinomycetes</taxon>
        <taxon>Bifidobacteriales</taxon>
        <taxon>Bifidobacteriaceae</taxon>
        <taxon>Bifidobacterium</taxon>
    </lineage>
</organism>
<keyword evidence="1" id="KW-1133">Transmembrane helix</keyword>
<accession>A0A2N3R669</accession>
<reference evidence="2 3" key="1">
    <citation type="submission" date="2017-10" db="EMBL/GenBank/DDBJ databases">
        <title>Bifidobacterium genomics.</title>
        <authorList>
            <person name="Lugli G.A."/>
            <person name="Milani C."/>
            <person name="Mancabelli L."/>
        </authorList>
    </citation>
    <scope>NUCLEOTIDE SEQUENCE [LARGE SCALE GENOMIC DNA]</scope>
    <source>
        <strain evidence="2 3">1520B</strain>
    </source>
</reference>